<dbReference type="Proteomes" id="UP000239388">
    <property type="component" value="Unassembled WGS sequence"/>
</dbReference>
<sequence>MRIAILVEGKTETAFLPHLKRFLQTRLSGRMPKLDTMPCNGGLPKEGRLKRDVQKLLANRRQPADAVIALTDVYPEYQTAEDAKEKMKGWVGNEERFFVHVALHDFEAWLLPYWEKICRLTGSNRSSPGRNPEQVNHTNWPARRLAEVYRTGTKSKSYIKARDAGRILKDEDLLVAINACPELKAFINRILELCGVEQGELIP</sequence>
<dbReference type="Pfam" id="PF14103">
    <property type="entry name" value="DUF4276"/>
    <property type="match status" value="1"/>
</dbReference>
<reference evidence="1 2" key="1">
    <citation type="submission" date="2018-02" db="EMBL/GenBank/DDBJ databases">
        <title>Comparative genomes isolates from brazilian mangrove.</title>
        <authorList>
            <person name="Araujo J.E."/>
            <person name="Taketani R.G."/>
            <person name="Silva M.C.P."/>
            <person name="Loureco M.V."/>
            <person name="Andreote F.D."/>
        </authorList>
    </citation>
    <scope>NUCLEOTIDE SEQUENCE [LARGE SCALE GENOMIC DNA]</scope>
    <source>
        <strain evidence="1 2">NAP PRIS-MGV</strain>
    </source>
</reference>
<name>A0A2S8GDX2_9BACT</name>
<gene>
    <name evidence="1" type="ORF">C5Y98_02120</name>
</gene>
<evidence type="ECO:0000313" key="2">
    <source>
        <dbReference type="Proteomes" id="UP000239388"/>
    </source>
</evidence>
<dbReference type="EMBL" id="PUIB01000003">
    <property type="protein sequence ID" value="PQO42657.1"/>
    <property type="molecule type" value="Genomic_DNA"/>
</dbReference>
<dbReference type="OrthoDB" id="1550614at2"/>
<evidence type="ECO:0008006" key="3">
    <source>
        <dbReference type="Google" id="ProtNLM"/>
    </source>
</evidence>
<comment type="caution">
    <text evidence="1">The sequence shown here is derived from an EMBL/GenBank/DDBJ whole genome shotgun (WGS) entry which is preliminary data.</text>
</comment>
<proteinExistence type="predicted"/>
<evidence type="ECO:0000313" key="1">
    <source>
        <dbReference type="EMBL" id="PQO42657.1"/>
    </source>
</evidence>
<dbReference type="RefSeq" id="WP_105351162.1">
    <property type="nucleotide sequence ID" value="NZ_PUIB01000003.1"/>
</dbReference>
<protein>
    <recommendedName>
        <fullName evidence="3">DUF4276 domain-containing protein</fullName>
    </recommendedName>
</protein>
<dbReference type="InterPro" id="IPR025455">
    <property type="entry name" value="DUF4276"/>
</dbReference>
<accession>A0A2S8GDX2</accession>
<organism evidence="1 2">
    <name type="scientific">Blastopirellula marina</name>
    <dbReference type="NCBI Taxonomy" id="124"/>
    <lineage>
        <taxon>Bacteria</taxon>
        <taxon>Pseudomonadati</taxon>
        <taxon>Planctomycetota</taxon>
        <taxon>Planctomycetia</taxon>
        <taxon>Pirellulales</taxon>
        <taxon>Pirellulaceae</taxon>
        <taxon>Blastopirellula</taxon>
    </lineage>
</organism>
<dbReference type="AlphaFoldDB" id="A0A2S8GDX2"/>